<sequence length="847" mass="96901">MLRRAASSAYSWWWASRIRTNQSKWLDSNLQEMDDRVKSMLKIIEEDADSFSKKAEMYFRKRPELIHFVEETYRAYRALAERYDHVSGELHKANHTIASAFPDQLQFEMEGEDDDHLPKAITAVNLSGLNRLSIDDSQHVLTSNIKEQTSFDVPILPTMVDREKAPGEIDRVQKEILVLQTEKEFIRSSYENAIARYQEIETQISSLQEELFLLQDAFPDCVVIKDDEARILMASAALRSCEDTLLGLQEKQKRSKELARMGSRRIMMAKEKLKSFKADQGVNQVIYEESDGVNLEADMITEVLDPDEKHVEFGPDMSVVELAEKINELVNKVISLELTTSSQSAQIESLRKETDVLNQHVESFENEKLDLLVGLNSSSDGLKQTEEALLDVQNNQKLDTVANAAALRSSNDFRLVQTLKPEEADVVFTSPEEATAVLNKEPRRSSEMLTKRVVDTKNGSVSDEIMEIQGKVEVTNQLSRELGTRLLEQDNSMDNKNIFLTEYTSILENYMQIQKRLFDVEKKNQDYILATNAQLIELKKANDMKDEEIQSMKQILEKLKIKPVQNELQFSNEVNNSNPRDPELSETITAEVAVKIDDVSEATITLQPTNTLKATSPMVEKFRKEIDTLLDENLEFWLRFSTFFQQIQKFHVEFDDLQSAFNRLNDKKTEGGGDLVASYSLPVVKQLRELKTELQVWLEQSDLLKGELMCRFSSLGYVQEEIAGALADNLVSDSIQLSTYQAAKFQGEVSNMQRENNKVADELQAGIDTVRRLRADVEKILSEFHEKFEPSASHANQHHNRPFKHFPSKIPLRNFLFGVKPKKKPSIFQCVNPAYQKQYSDLSSFPS</sequence>
<reference evidence="4 5" key="1">
    <citation type="journal article" date="2020" name="Nat. Food">
        <title>A phased Vanilla planifolia genome enables genetic improvement of flavour and production.</title>
        <authorList>
            <person name="Hasing T."/>
            <person name="Tang H."/>
            <person name="Brym M."/>
            <person name="Khazi F."/>
            <person name="Huang T."/>
            <person name="Chambers A.H."/>
        </authorList>
    </citation>
    <scope>NUCLEOTIDE SEQUENCE [LARGE SCALE GENOMIC DNA]</scope>
    <source>
        <tissue evidence="4">Leaf</tissue>
    </source>
</reference>
<gene>
    <name evidence="4" type="ORF">HPP92_021202</name>
</gene>
<comment type="caution">
    <text evidence="4">The sequence shown here is derived from an EMBL/GenBank/DDBJ whole genome shotgun (WGS) entry which is preliminary data.</text>
</comment>
<dbReference type="PANTHER" id="PTHR31631:SF0">
    <property type="entry name" value="PROTEIN NETWORKED 2D"/>
    <property type="match status" value="1"/>
</dbReference>
<dbReference type="GO" id="GO:0003779">
    <property type="term" value="F:actin binding"/>
    <property type="evidence" value="ECO:0007669"/>
    <property type="project" value="InterPro"/>
</dbReference>
<feature type="coiled-coil region" evidence="2">
    <location>
        <begin position="190"/>
        <end position="217"/>
    </location>
</feature>
<evidence type="ECO:0000256" key="1">
    <source>
        <dbReference type="ARBA" id="ARBA00023054"/>
    </source>
</evidence>
<dbReference type="PROSITE" id="PS51774">
    <property type="entry name" value="NAB"/>
    <property type="match status" value="1"/>
</dbReference>
<dbReference type="OrthoDB" id="1906673at2759"/>
<dbReference type="Proteomes" id="UP000636800">
    <property type="component" value="Chromosome 11"/>
</dbReference>
<dbReference type="EMBL" id="JADCNL010000011">
    <property type="protein sequence ID" value="KAG0460905.1"/>
    <property type="molecule type" value="Genomic_DNA"/>
</dbReference>
<dbReference type="InterPro" id="IPR056888">
    <property type="entry name" value="NET2A-D/KIP1-like_dom"/>
</dbReference>
<dbReference type="Pfam" id="PF24918">
    <property type="entry name" value="NET2A_C"/>
    <property type="match status" value="1"/>
</dbReference>
<evidence type="ECO:0000313" key="4">
    <source>
        <dbReference type="EMBL" id="KAG0460905.1"/>
    </source>
</evidence>
<organism evidence="4 5">
    <name type="scientific">Vanilla planifolia</name>
    <name type="common">Vanilla</name>
    <dbReference type="NCBI Taxonomy" id="51239"/>
    <lineage>
        <taxon>Eukaryota</taxon>
        <taxon>Viridiplantae</taxon>
        <taxon>Streptophyta</taxon>
        <taxon>Embryophyta</taxon>
        <taxon>Tracheophyta</taxon>
        <taxon>Spermatophyta</taxon>
        <taxon>Magnoliopsida</taxon>
        <taxon>Liliopsida</taxon>
        <taxon>Asparagales</taxon>
        <taxon>Orchidaceae</taxon>
        <taxon>Vanilloideae</taxon>
        <taxon>Vanilleae</taxon>
        <taxon>Vanilla</taxon>
    </lineage>
</organism>
<evidence type="ECO:0000313" key="5">
    <source>
        <dbReference type="Proteomes" id="UP000636800"/>
    </source>
</evidence>
<accession>A0A835PYE0</accession>
<feature type="domain" description="NAB" evidence="3">
    <location>
        <begin position="10"/>
        <end position="90"/>
    </location>
</feature>
<evidence type="ECO:0000256" key="2">
    <source>
        <dbReference type="SAM" id="Coils"/>
    </source>
</evidence>
<keyword evidence="5" id="KW-1185">Reference proteome</keyword>
<evidence type="ECO:0000259" key="3">
    <source>
        <dbReference type="PROSITE" id="PS51774"/>
    </source>
</evidence>
<dbReference type="Pfam" id="PF25014">
    <property type="entry name" value="NET2A"/>
    <property type="match status" value="1"/>
</dbReference>
<proteinExistence type="predicted"/>
<keyword evidence="1 2" id="KW-0175">Coiled coil</keyword>
<dbReference type="InterPro" id="IPR011684">
    <property type="entry name" value="NAB"/>
</dbReference>
<name>A0A835PYE0_VANPL</name>
<dbReference type="AlphaFoldDB" id="A0A835PYE0"/>
<protein>
    <recommendedName>
        <fullName evidence="3">NAB domain-containing protein</fullName>
    </recommendedName>
</protein>
<dbReference type="Pfam" id="PF07765">
    <property type="entry name" value="KIP1"/>
    <property type="match status" value="1"/>
</dbReference>
<dbReference type="PANTHER" id="PTHR31631">
    <property type="entry name" value="PROTEIN NETWORKED 2D"/>
    <property type="match status" value="1"/>
</dbReference>
<dbReference type="InterPro" id="IPR056889">
    <property type="entry name" value="NET2A-D/KIP1-like_C"/>
</dbReference>
<feature type="coiled-coil region" evidence="2">
    <location>
        <begin position="319"/>
        <end position="367"/>
    </location>
</feature>